<reference evidence="1 2" key="1">
    <citation type="submission" date="2019-04" db="EMBL/GenBank/DDBJ databases">
        <title>Chitiniphilus eburnea sp. nov., a novel chitinolytic bacterium isolated from aquaculture sludge.</title>
        <authorList>
            <person name="Sheng M."/>
        </authorList>
    </citation>
    <scope>NUCLEOTIDE SEQUENCE [LARGE SCALE GENOMIC DNA]</scope>
    <source>
        <strain evidence="1 2">HX-2-15</strain>
    </source>
</reference>
<dbReference type="CDD" id="cd19166">
    <property type="entry name" value="HemeO-bac"/>
    <property type="match status" value="1"/>
</dbReference>
<organism evidence="1 2">
    <name type="scientific">Chitiniphilus eburneus</name>
    <dbReference type="NCBI Taxonomy" id="2571148"/>
    <lineage>
        <taxon>Bacteria</taxon>
        <taxon>Pseudomonadati</taxon>
        <taxon>Pseudomonadota</taxon>
        <taxon>Betaproteobacteria</taxon>
        <taxon>Neisseriales</taxon>
        <taxon>Chitinibacteraceae</taxon>
        <taxon>Chitiniphilus</taxon>
    </lineage>
</organism>
<evidence type="ECO:0000313" key="1">
    <source>
        <dbReference type="EMBL" id="TJZ72081.1"/>
    </source>
</evidence>
<proteinExistence type="predicted"/>
<dbReference type="EMBL" id="SUMF01000015">
    <property type="protein sequence ID" value="TJZ72081.1"/>
    <property type="molecule type" value="Genomic_DNA"/>
</dbReference>
<accession>A0A4U0PUE1</accession>
<dbReference type="OrthoDB" id="8617717at2"/>
<sequence>MSHDSLRARLRHATAPYHARVDACFSVFDLGSVEGYRAFLAAHAAALWPLELGLEAAGVENLLTDWPARRRRGALARDLVRLGMAPPDDGGVVPLRLTDAAECWGALYTLEGSRLGGTVLARRVATAPVLAGCLDYLSHGAGQALWPGFVAQLELAAARLPWPAICVGACAAFEIFDVAAHNTIDSATPHLAGSTS</sequence>
<name>A0A4U0PUE1_9NEIS</name>
<dbReference type="RefSeq" id="WP_136773909.1">
    <property type="nucleotide sequence ID" value="NZ_SUMF01000015.1"/>
</dbReference>
<keyword evidence="2" id="KW-1185">Reference proteome</keyword>
<comment type="caution">
    <text evidence="1">The sequence shown here is derived from an EMBL/GenBank/DDBJ whole genome shotgun (WGS) entry which is preliminary data.</text>
</comment>
<dbReference type="AlphaFoldDB" id="A0A4U0PUE1"/>
<dbReference type="SUPFAM" id="SSF48613">
    <property type="entry name" value="Heme oxygenase-like"/>
    <property type="match status" value="1"/>
</dbReference>
<dbReference type="Proteomes" id="UP000310016">
    <property type="component" value="Unassembled WGS sequence"/>
</dbReference>
<evidence type="ECO:0000313" key="2">
    <source>
        <dbReference type="Proteomes" id="UP000310016"/>
    </source>
</evidence>
<protein>
    <submittedName>
        <fullName evidence="1">Biliverdin-producing heme oxygenase</fullName>
    </submittedName>
</protein>
<dbReference type="InterPro" id="IPR016084">
    <property type="entry name" value="Haem_Oase-like_multi-hlx"/>
</dbReference>
<gene>
    <name evidence="1" type="ORF">FAZ21_13215</name>
</gene>
<dbReference type="Gene3D" id="1.20.910.10">
    <property type="entry name" value="Heme oxygenase-like"/>
    <property type="match status" value="1"/>
</dbReference>